<feature type="domain" description="Bacterial Ig-like" evidence="2">
    <location>
        <begin position="176"/>
        <end position="259"/>
    </location>
</feature>
<dbReference type="NCBIfam" id="NF033510">
    <property type="entry name" value="Ca_tandemer"/>
    <property type="match status" value="2"/>
</dbReference>
<proteinExistence type="predicted"/>
<dbReference type="Pfam" id="PF19077">
    <property type="entry name" value="Big_13"/>
    <property type="match status" value="2"/>
</dbReference>
<reference evidence="3 4" key="1">
    <citation type="submission" date="2019-10" db="EMBL/GenBank/DDBJ databases">
        <title>Genome sequence of Azospirillum formosense CC-Nfb-7.</title>
        <authorList>
            <person name="Ambrosini A."/>
            <person name="Sant'Anna F.H."/>
            <person name="Cassan F.D."/>
            <person name="Souza E.M."/>
            <person name="Passaglia L.M.P."/>
        </authorList>
    </citation>
    <scope>NUCLEOTIDE SEQUENCE [LARGE SCALE GENOMIC DNA]</scope>
    <source>
        <strain evidence="3 4">CC-NFb-7</strain>
    </source>
</reference>
<dbReference type="InterPro" id="IPR044016">
    <property type="entry name" value="Big_13"/>
</dbReference>
<organism evidence="3 4">
    <name type="scientific">Azospirillum formosense</name>
    <dbReference type="NCBI Taxonomy" id="861533"/>
    <lineage>
        <taxon>Bacteria</taxon>
        <taxon>Pseudomonadati</taxon>
        <taxon>Pseudomonadota</taxon>
        <taxon>Alphaproteobacteria</taxon>
        <taxon>Rhodospirillales</taxon>
        <taxon>Azospirillaceae</taxon>
        <taxon>Azospirillum</taxon>
    </lineage>
</organism>
<dbReference type="RefSeq" id="WP_247884965.1">
    <property type="nucleotide sequence ID" value="NZ_WHOR01000538.1"/>
</dbReference>
<protein>
    <recommendedName>
        <fullName evidence="2">Bacterial Ig-like domain-containing protein</fullName>
    </recommendedName>
</protein>
<feature type="domain" description="Bacterial Ig-like" evidence="2">
    <location>
        <begin position="80"/>
        <end position="163"/>
    </location>
</feature>
<dbReference type="EMBL" id="WHOR01000538">
    <property type="protein sequence ID" value="NUB23276.1"/>
    <property type="molecule type" value="Genomic_DNA"/>
</dbReference>
<evidence type="ECO:0000313" key="3">
    <source>
        <dbReference type="EMBL" id="NUB23276.1"/>
    </source>
</evidence>
<gene>
    <name evidence="3" type="ORF">GBZ26_29690</name>
</gene>
<feature type="non-terminal residue" evidence="3">
    <location>
        <position position="259"/>
    </location>
</feature>
<dbReference type="Gene3D" id="2.60.40.10">
    <property type="entry name" value="Immunoglobulins"/>
    <property type="match status" value="3"/>
</dbReference>
<evidence type="ECO:0000259" key="2">
    <source>
        <dbReference type="Pfam" id="PF19077"/>
    </source>
</evidence>
<dbReference type="Proteomes" id="UP000639419">
    <property type="component" value="Unassembled WGS sequence"/>
</dbReference>
<feature type="non-terminal residue" evidence="3">
    <location>
        <position position="1"/>
    </location>
</feature>
<sequence>STVTVQVGGAPYPAIAPGGTWSIDLATATPTQGSLSLNANGANTVSATAADAAGNVSAPGTQSLTIDTTAPNAPAVTTTLSNTTTPVIAGTAEAGSTVTVTVGGATYTTTATGGNWSINLATETPTAGVPSLNANGPNTVSATATDAAGNTSSAGTQSLTIDTTLPNAPAVTSAALSNSTTPTLSGTAEAGSTVTVTIGGATYTAIATGGNWSINLATATPTQGSLSLNPHGAHTVSAPATDTPGNVSAPALHSLVIDT</sequence>
<evidence type="ECO:0000256" key="1">
    <source>
        <dbReference type="SAM" id="MobiDB-lite"/>
    </source>
</evidence>
<keyword evidence="4" id="KW-1185">Reference proteome</keyword>
<feature type="region of interest" description="Disordered" evidence="1">
    <location>
        <begin position="225"/>
        <end position="249"/>
    </location>
</feature>
<name>A0ABX2L306_9PROT</name>
<comment type="caution">
    <text evidence="3">The sequence shown here is derived from an EMBL/GenBank/DDBJ whole genome shotgun (WGS) entry which is preliminary data.</text>
</comment>
<evidence type="ECO:0000313" key="4">
    <source>
        <dbReference type="Proteomes" id="UP000639419"/>
    </source>
</evidence>
<dbReference type="InterPro" id="IPR013783">
    <property type="entry name" value="Ig-like_fold"/>
</dbReference>
<accession>A0ABX2L306</accession>